<evidence type="ECO:0000313" key="5">
    <source>
        <dbReference type="EMBL" id="MEM5285518.1"/>
    </source>
</evidence>
<dbReference type="Proteomes" id="UP001494588">
    <property type="component" value="Unassembled WGS sequence"/>
</dbReference>
<dbReference type="CDD" id="cd00060">
    <property type="entry name" value="FHA"/>
    <property type="match status" value="1"/>
</dbReference>
<name>A0ABU9Q7Y9_9BURK</name>
<evidence type="ECO:0000259" key="4">
    <source>
        <dbReference type="Pfam" id="PF16697"/>
    </source>
</evidence>
<dbReference type="SUPFAM" id="SSF49879">
    <property type="entry name" value="SMAD/FHA domain"/>
    <property type="match status" value="1"/>
</dbReference>
<feature type="compositionally biased region" description="Low complexity" evidence="1">
    <location>
        <begin position="430"/>
        <end position="441"/>
    </location>
</feature>
<sequence>MPTTTLDPHAAMSNAANATPAAAQDAVASPWNLCFLSGPMYGRTMSLARGANWVGTAADCEVILPDREIAAKQLCLQVGALAVTVQNFGESKAAVLFNDEPLGTGRRSMTPADVVTVGSIRLGIARNALSTVAVPAESEKPQTGRDAAWLGWLADAGRRVGSRRFVIVLAALWLGVLLGALGYGLVAWSGGLPWQHESALSRVHRLQQALRPYPELNVAPREDGALVSGYVKDAAEREKVAQVVASVDNAALGNIYVVSDLLATAQTYFSDTPLNVSYEGRGRIELTGSAPRAQIAQRIQNYMKDARPALEVVDHVRYDDPRPPMRAGMLGGTAGIPEIVTVFAGDGDQRYIEAVDGNRYFEGARMKQGPTVVSIGADEVVFDVDGRRVTMPLGGKAAGTPVSASAAEAASAVKSGAAAGVAMPVSGTTASEAPPSAQAASGVHATQP</sequence>
<keyword evidence="2" id="KW-1133">Transmembrane helix</keyword>
<dbReference type="Gene3D" id="2.60.200.20">
    <property type="match status" value="1"/>
</dbReference>
<feature type="transmembrane region" description="Helical" evidence="2">
    <location>
        <begin position="165"/>
        <end position="188"/>
    </location>
</feature>
<evidence type="ECO:0000313" key="6">
    <source>
        <dbReference type="Proteomes" id="UP001494588"/>
    </source>
</evidence>
<organism evidence="5 6">
    <name type="scientific">Paraburkholderia sabiae</name>
    <dbReference type="NCBI Taxonomy" id="273251"/>
    <lineage>
        <taxon>Bacteria</taxon>
        <taxon>Pseudomonadati</taxon>
        <taxon>Pseudomonadota</taxon>
        <taxon>Betaproteobacteria</taxon>
        <taxon>Burkholderiales</taxon>
        <taxon>Burkholderiaceae</taxon>
        <taxon>Paraburkholderia</taxon>
    </lineage>
</organism>
<feature type="region of interest" description="Disordered" evidence="1">
    <location>
        <begin position="426"/>
        <end position="448"/>
    </location>
</feature>
<feature type="domain" description="Type II secretion system protein GspB C-terminal" evidence="3">
    <location>
        <begin position="342"/>
        <end position="392"/>
    </location>
</feature>
<feature type="domain" description="YscD cytoplasmic" evidence="4">
    <location>
        <begin position="35"/>
        <end position="125"/>
    </location>
</feature>
<protein>
    <submittedName>
        <fullName evidence="5">Type III secretion system inner membrane ring subunit SctD</fullName>
    </submittedName>
</protein>
<keyword evidence="2" id="KW-0472">Membrane</keyword>
<reference evidence="5 6" key="1">
    <citation type="submission" date="2024-01" db="EMBL/GenBank/DDBJ databases">
        <title>The diversity of rhizobia nodulating Mimosa spp. in eleven states of Brazil covering several biomes is determined by host plant, location, and edaphic factors.</title>
        <authorList>
            <person name="Rouws L."/>
            <person name="Barauna A."/>
            <person name="Beukes C."/>
            <person name="De Faria S.M."/>
            <person name="Gross E."/>
            <person name="Dos Reis Junior F.B."/>
            <person name="Simon M."/>
            <person name="Maluk M."/>
            <person name="Odee D.W."/>
            <person name="Kenicer G."/>
            <person name="Young J.P.W."/>
            <person name="Reis V.M."/>
            <person name="Zilli J."/>
            <person name="James E.K."/>
        </authorList>
    </citation>
    <scope>NUCLEOTIDE SEQUENCE [LARGE SCALE GENOMIC DNA]</scope>
    <source>
        <strain evidence="5 6">JPY77</strain>
    </source>
</reference>
<comment type="caution">
    <text evidence="5">The sequence shown here is derived from an EMBL/GenBank/DDBJ whole genome shotgun (WGS) entry which is preliminary data.</text>
</comment>
<dbReference type="Pfam" id="PF16537">
    <property type="entry name" value="T2SSB"/>
    <property type="match status" value="1"/>
</dbReference>
<dbReference type="InterPro" id="IPR008984">
    <property type="entry name" value="SMAD_FHA_dom_sf"/>
</dbReference>
<evidence type="ECO:0000256" key="2">
    <source>
        <dbReference type="SAM" id="Phobius"/>
    </source>
</evidence>
<evidence type="ECO:0000259" key="3">
    <source>
        <dbReference type="Pfam" id="PF16537"/>
    </source>
</evidence>
<accession>A0ABU9Q7Y9</accession>
<dbReference type="InterPro" id="IPR032389">
    <property type="entry name" value="GspB_C"/>
</dbReference>
<dbReference type="EMBL" id="JAZHGC010000005">
    <property type="protein sequence ID" value="MEM5285518.1"/>
    <property type="molecule type" value="Genomic_DNA"/>
</dbReference>
<gene>
    <name evidence="5" type="primary">sctD</name>
    <name evidence="5" type="ORF">V4C55_07355</name>
</gene>
<dbReference type="RefSeq" id="WP_201649827.1">
    <property type="nucleotide sequence ID" value="NZ_CAJHCS010000006.1"/>
</dbReference>
<keyword evidence="6" id="KW-1185">Reference proteome</keyword>
<evidence type="ECO:0000256" key="1">
    <source>
        <dbReference type="SAM" id="MobiDB-lite"/>
    </source>
</evidence>
<dbReference type="InterPro" id="IPR032030">
    <property type="entry name" value="YscD_cytoplasmic_dom"/>
</dbReference>
<dbReference type="Pfam" id="PF16697">
    <property type="entry name" value="Yop-YscD_cpl"/>
    <property type="match status" value="1"/>
</dbReference>
<dbReference type="InterPro" id="IPR012843">
    <property type="entry name" value="YscD"/>
</dbReference>
<keyword evidence="2" id="KW-0812">Transmembrane</keyword>
<dbReference type="NCBIfam" id="TIGR02500">
    <property type="entry name" value="type_III_yscD"/>
    <property type="match status" value="1"/>
</dbReference>
<proteinExistence type="predicted"/>